<dbReference type="PANTHER" id="PTHR11092">
    <property type="entry name" value="SUGAR NUCLEOTIDE EPIMERASE RELATED"/>
    <property type="match status" value="1"/>
</dbReference>
<feature type="domain" description="DUF1731" evidence="3">
    <location>
        <begin position="247"/>
        <end position="293"/>
    </location>
</feature>
<evidence type="ECO:0000259" key="3">
    <source>
        <dbReference type="Pfam" id="PF08338"/>
    </source>
</evidence>
<feature type="domain" description="NAD-dependent epimerase/dehydratase" evidence="2">
    <location>
        <begin position="3"/>
        <end position="211"/>
    </location>
</feature>
<name>A0ABY9KX87_9BACI</name>
<proteinExistence type="inferred from homology"/>
<dbReference type="InterPro" id="IPR010099">
    <property type="entry name" value="SDR39U1"/>
</dbReference>
<dbReference type="InterPro" id="IPR001509">
    <property type="entry name" value="Epimerase_deHydtase"/>
</dbReference>
<accession>A0ABY9KX87</accession>
<evidence type="ECO:0000256" key="1">
    <source>
        <dbReference type="ARBA" id="ARBA00009353"/>
    </source>
</evidence>
<keyword evidence="5" id="KW-1185">Reference proteome</keyword>
<evidence type="ECO:0000313" key="5">
    <source>
        <dbReference type="Proteomes" id="UP001180087"/>
    </source>
</evidence>
<dbReference type="CDD" id="cd05242">
    <property type="entry name" value="SDR_a8"/>
    <property type="match status" value="1"/>
</dbReference>
<evidence type="ECO:0000259" key="2">
    <source>
        <dbReference type="Pfam" id="PF01370"/>
    </source>
</evidence>
<dbReference type="Proteomes" id="UP001180087">
    <property type="component" value="Chromosome"/>
</dbReference>
<comment type="similarity">
    <text evidence="1">Belongs to the NAD(P)-dependent epimerase/dehydratase family. SDR39U1 subfamily.</text>
</comment>
<dbReference type="RefSeq" id="WP_348029214.1">
    <property type="nucleotide sequence ID" value="NZ_CP129113.1"/>
</dbReference>
<dbReference type="InterPro" id="IPR036291">
    <property type="entry name" value="NAD(P)-bd_dom_sf"/>
</dbReference>
<dbReference type="Pfam" id="PF01370">
    <property type="entry name" value="Epimerase"/>
    <property type="match status" value="1"/>
</dbReference>
<reference evidence="4" key="1">
    <citation type="submission" date="2023-06" db="EMBL/GenBank/DDBJ databases">
        <title>A Treasure from Seagulls: Isolation and Description of Aciduricobacillus qingdaonensis gen. nov., sp. nov., a Rare Obligately Uric Acid-utilizing Member in the Family Bacillaceae.</title>
        <authorList>
            <person name="Liu W."/>
            <person name="Wang B."/>
        </authorList>
    </citation>
    <scope>NUCLEOTIDE SEQUENCE</scope>
    <source>
        <strain evidence="4">44XB</strain>
    </source>
</reference>
<protein>
    <submittedName>
        <fullName evidence="4">TIGR01777 family oxidoreductase</fullName>
    </submittedName>
</protein>
<dbReference type="Gene3D" id="3.40.50.720">
    <property type="entry name" value="NAD(P)-binding Rossmann-like Domain"/>
    <property type="match status" value="1"/>
</dbReference>
<dbReference type="Pfam" id="PF08338">
    <property type="entry name" value="DUF1731"/>
    <property type="match status" value="1"/>
</dbReference>
<evidence type="ECO:0000313" key="4">
    <source>
        <dbReference type="EMBL" id="WLV25425.1"/>
    </source>
</evidence>
<dbReference type="SUPFAM" id="SSF51735">
    <property type="entry name" value="NAD(P)-binding Rossmann-fold domains"/>
    <property type="match status" value="1"/>
</dbReference>
<organism evidence="4 5">
    <name type="scientific">Aciduricibacillus chroicocephali</name>
    <dbReference type="NCBI Taxonomy" id="3054939"/>
    <lineage>
        <taxon>Bacteria</taxon>
        <taxon>Bacillati</taxon>
        <taxon>Bacillota</taxon>
        <taxon>Bacilli</taxon>
        <taxon>Bacillales</taxon>
        <taxon>Bacillaceae</taxon>
        <taxon>Aciduricibacillus</taxon>
    </lineage>
</organism>
<gene>
    <name evidence="4" type="ORF">QR721_04140</name>
</gene>
<dbReference type="PANTHER" id="PTHR11092:SF0">
    <property type="entry name" value="EPIMERASE FAMILY PROTEIN SDR39U1"/>
    <property type="match status" value="1"/>
</dbReference>
<dbReference type="NCBIfam" id="TIGR01777">
    <property type="entry name" value="yfcH"/>
    <property type="match status" value="1"/>
</dbReference>
<sequence>MNILITGGTGFVGSHIVKLLTSQGHHVYIMTRSPEKHESKGKVHYVSTDVAAEELPRIRAAINLAGASLFGRWTDERKEAILKSRLETTNNLIELFRNMDEKPDVLISASAVGWYGTSDNKIFTEKTTTPGNDFLADVCTKWEAAAKKAEELGIRTVIARFGIVLGTEGALPLMEKPVKLFIGGKIGDGEQWVSWIHVDDLARMVKFCIDEREISGPVNFTAPYPKRNKDFMRTIARVQNRPHWTMAPASLVKLAAGEMSEMVIEGQCVKPAKAVVLGYTFQFPILEAALHNIQKREQNYDSIL</sequence>
<dbReference type="EMBL" id="CP129113">
    <property type="protein sequence ID" value="WLV25425.1"/>
    <property type="molecule type" value="Genomic_DNA"/>
</dbReference>
<dbReference type="InterPro" id="IPR013549">
    <property type="entry name" value="DUF1731"/>
</dbReference>